<evidence type="ECO:0000313" key="1">
    <source>
        <dbReference type="EMBL" id="SVB13204.1"/>
    </source>
</evidence>
<reference evidence="1" key="1">
    <citation type="submission" date="2018-05" db="EMBL/GenBank/DDBJ databases">
        <authorList>
            <person name="Lanie J.A."/>
            <person name="Ng W.-L."/>
            <person name="Kazmierczak K.M."/>
            <person name="Andrzejewski T.M."/>
            <person name="Davidsen T.M."/>
            <person name="Wayne K.J."/>
            <person name="Tettelin H."/>
            <person name="Glass J.I."/>
            <person name="Rusch D."/>
            <person name="Podicherti R."/>
            <person name="Tsui H.-C.T."/>
            <person name="Winkler M.E."/>
        </authorList>
    </citation>
    <scope>NUCLEOTIDE SEQUENCE</scope>
</reference>
<protein>
    <submittedName>
        <fullName evidence="1">Uncharacterized protein</fullName>
    </submittedName>
</protein>
<gene>
    <name evidence="1" type="ORF">METZ01_LOCUS166058</name>
</gene>
<proteinExistence type="predicted"/>
<dbReference type="AlphaFoldDB" id="A0A382BHR4"/>
<accession>A0A382BHR4</accession>
<dbReference type="EMBL" id="UINC01029822">
    <property type="protein sequence ID" value="SVB13204.1"/>
    <property type="molecule type" value="Genomic_DNA"/>
</dbReference>
<sequence>MAITPASQAGDVSSILITRSMPKKLKCFIKDALSHSFWGQGLLG</sequence>
<organism evidence="1">
    <name type="scientific">marine metagenome</name>
    <dbReference type="NCBI Taxonomy" id="408172"/>
    <lineage>
        <taxon>unclassified sequences</taxon>
        <taxon>metagenomes</taxon>
        <taxon>ecological metagenomes</taxon>
    </lineage>
</organism>
<name>A0A382BHR4_9ZZZZ</name>